<dbReference type="EMBL" id="JADGKB010000011">
    <property type="protein sequence ID" value="KAJ3260456.1"/>
    <property type="molecule type" value="Genomic_DNA"/>
</dbReference>
<comment type="caution">
    <text evidence="1">The sequence shown here is derived from an EMBL/GenBank/DDBJ whole genome shotgun (WGS) entry which is preliminary data.</text>
</comment>
<reference evidence="1" key="1">
    <citation type="submission" date="2020-05" db="EMBL/GenBank/DDBJ databases">
        <title>Phylogenomic resolution of chytrid fungi.</title>
        <authorList>
            <person name="Stajich J.E."/>
            <person name="Amses K."/>
            <person name="Simmons R."/>
            <person name="Seto K."/>
            <person name="Myers J."/>
            <person name="Bonds A."/>
            <person name="Quandt C.A."/>
            <person name="Barry K."/>
            <person name="Liu P."/>
            <person name="Grigoriev I."/>
            <person name="Longcore J.E."/>
            <person name="James T.Y."/>
        </authorList>
    </citation>
    <scope>NUCLEOTIDE SEQUENCE</scope>
    <source>
        <strain evidence="1">PLAUS21</strain>
    </source>
</reference>
<accession>A0AAD5UPQ5</accession>
<dbReference type="Pfam" id="PF08613">
    <property type="entry name" value="Cyclin"/>
    <property type="match status" value="1"/>
</dbReference>
<dbReference type="AlphaFoldDB" id="A0AAD5UPQ5"/>
<dbReference type="GO" id="GO:0016538">
    <property type="term" value="F:cyclin-dependent protein serine/threonine kinase regulator activity"/>
    <property type="evidence" value="ECO:0007669"/>
    <property type="project" value="TreeGrafter"/>
</dbReference>
<dbReference type="CDD" id="cd20557">
    <property type="entry name" value="CYCLIN_ScPCL1-like"/>
    <property type="match status" value="1"/>
</dbReference>
<dbReference type="InterPro" id="IPR013922">
    <property type="entry name" value="Cyclin_PHO80-like"/>
</dbReference>
<dbReference type="GO" id="GO:0005634">
    <property type="term" value="C:nucleus"/>
    <property type="evidence" value="ECO:0007669"/>
    <property type="project" value="TreeGrafter"/>
</dbReference>
<dbReference type="PANTHER" id="PTHR15615">
    <property type="match status" value="1"/>
</dbReference>
<keyword evidence="2" id="KW-1185">Reference proteome</keyword>
<organism evidence="1 2">
    <name type="scientific">Boothiomyces macroporosus</name>
    <dbReference type="NCBI Taxonomy" id="261099"/>
    <lineage>
        <taxon>Eukaryota</taxon>
        <taxon>Fungi</taxon>
        <taxon>Fungi incertae sedis</taxon>
        <taxon>Chytridiomycota</taxon>
        <taxon>Chytridiomycota incertae sedis</taxon>
        <taxon>Chytridiomycetes</taxon>
        <taxon>Rhizophydiales</taxon>
        <taxon>Terramycetaceae</taxon>
        <taxon>Boothiomyces</taxon>
    </lineage>
</organism>
<evidence type="ECO:0008006" key="3">
    <source>
        <dbReference type="Google" id="ProtNLM"/>
    </source>
</evidence>
<evidence type="ECO:0000313" key="1">
    <source>
        <dbReference type="EMBL" id="KAJ3260456.1"/>
    </source>
</evidence>
<dbReference type="GO" id="GO:0000307">
    <property type="term" value="C:cyclin-dependent protein kinase holoenzyme complex"/>
    <property type="evidence" value="ECO:0007669"/>
    <property type="project" value="TreeGrafter"/>
</dbReference>
<sequence length="198" mass="23116">MDRLFRNQIQEQTPPPEYKSQPLPSGSIQTAEFLGFLMYKIWHSKGNVLETEIHLDQNNNVCIPGTEAWFADFVYKARRILKISRIPFPVIFTAFLYIAQLRRIIPQHIGQGSEVRLLIASLMISHKQNIDHTYKNLAWANMTGVPLQDINMIELDFLKGLNWQTNVASAKYKQWIAIIDKLHKEYTYWRANSEIINL</sequence>
<gene>
    <name evidence="1" type="ORF">HK103_000598</name>
</gene>
<dbReference type="Proteomes" id="UP001210925">
    <property type="component" value="Unassembled WGS sequence"/>
</dbReference>
<evidence type="ECO:0000313" key="2">
    <source>
        <dbReference type="Proteomes" id="UP001210925"/>
    </source>
</evidence>
<name>A0AAD5UPQ5_9FUNG</name>
<protein>
    <recommendedName>
        <fullName evidence="3">Cyclin N-terminal domain-containing protein</fullName>
    </recommendedName>
</protein>
<dbReference type="GO" id="GO:0019901">
    <property type="term" value="F:protein kinase binding"/>
    <property type="evidence" value="ECO:0007669"/>
    <property type="project" value="InterPro"/>
</dbReference>
<dbReference type="Gene3D" id="1.10.472.10">
    <property type="entry name" value="Cyclin-like"/>
    <property type="match status" value="1"/>
</dbReference>
<dbReference type="PANTHER" id="PTHR15615:SF27">
    <property type="entry name" value="PHO85 CYCLIN CLG1"/>
    <property type="match status" value="1"/>
</dbReference>
<proteinExistence type="predicted"/>